<accession>A0A811NIW6</accession>
<dbReference type="Gene3D" id="2.40.70.10">
    <property type="entry name" value="Acid Proteases"/>
    <property type="match status" value="1"/>
</dbReference>
<feature type="region of interest" description="Disordered" evidence="1">
    <location>
        <begin position="129"/>
        <end position="149"/>
    </location>
</feature>
<sequence length="329" mass="37045">MGPDEHCGGLLGLRPHDINKGTFSCPNHPPVVPHDDAISMNCHSPPFPKMEFPKFDVDSARFWCDQCEVFFEVYTVHPTLKTRFPTLNFKGMAATWLQTVQRKGRITEWNQLCEMKDFNKSAWKSRVEKAKAGETDKNEQANPRPETEDKLSALKEFRKKNELCFKCGNKWAPGHKCPSKVPLHVIKEILDALEAVVEPPELETTEDIEETMLAVGHSKDTTTGRRKTLKLCGRIGKMDVLILVDSGSVGTFISTQLAVRLQVSLSECPLTHFVAADGTPMVCSHQVKKLQWNVQGHSFISTIGVLPLKCFDMILGEDWLESCSPMWIH</sequence>
<evidence type="ECO:0008006" key="4">
    <source>
        <dbReference type="Google" id="ProtNLM"/>
    </source>
</evidence>
<dbReference type="InterPro" id="IPR021109">
    <property type="entry name" value="Peptidase_aspartic_dom_sf"/>
</dbReference>
<keyword evidence="3" id="KW-1185">Reference proteome</keyword>
<evidence type="ECO:0000256" key="1">
    <source>
        <dbReference type="SAM" id="MobiDB-lite"/>
    </source>
</evidence>
<evidence type="ECO:0000313" key="3">
    <source>
        <dbReference type="Proteomes" id="UP000604825"/>
    </source>
</evidence>
<protein>
    <recommendedName>
        <fullName evidence="4">Retrotransposon gag domain-containing protein</fullName>
    </recommendedName>
</protein>
<reference evidence="2" key="1">
    <citation type="submission" date="2020-10" db="EMBL/GenBank/DDBJ databases">
        <authorList>
            <person name="Han B."/>
            <person name="Lu T."/>
            <person name="Zhao Q."/>
            <person name="Huang X."/>
            <person name="Zhao Y."/>
        </authorList>
    </citation>
    <scope>NUCLEOTIDE SEQUENCE</scope>
</reference>
<proteinExistence type="predicted"/>
<evidence type="ECO:0000313" key="2">
    <source>
        <dbReference type="EMBL" id="CAD6224559.1"/>
    </source>
</evidence>
<dbReference type="Pfam" id="PF08284">
    <property type="entry name" value="RVP_2"/>
    <property type="match status" value="1"/>
</dbReference>
<dbReference type="Proteomes" id="UP000604825">
    <property type="component" value="Unassembled WGS sequence"/>
</dbReference>
<dbReference type="AlphaFoldDB" id="A0A811NIW6"/>
<dbReference type="CDD" id="cd00303">
    <property type="entry name" value="retropepsin_like"/>
    <property type="match status" value="1"/>
</dbReference>
<gene>
    <name evidence="2" type="ORF">NCGR_LOCUS16832</name>
</gene>
<dbReference type="OrthoDB" id="691622at2759"/>
<dbReference type="SUPFAM" id="SSF50630">
    <property type="entry name" value="Acid proteases"/>
    <property type="match status" value="1"/>
</dbReference>
<name>A0A811NIW6_9POAL</name>
<comment type="caution">
    <text evidence="2">The sequence shown here is derived from an EMBL/GenBank/DDBJ whole genome shotgun (WGS) entry which is preliminary data.</text>
</comment>
<organism evidence="2 3">
    <name type="scientific">Miscanthus lutarioriparius</name>
    <dbReference type="NCBI Taxonomy" id="422564"/>
    <lineage>
        <taxon>Eukaryota</taxon>
        <taxon>Viridiplantae</taxon>
        <taxon>Streptophyta</taxon>
        <taxon>Embryophyta</taxon>
        <taxon>Tracheophyta</taxon>
        <taxon>Spermatophyta</taxon>
        <taxon>Magnoliopsida</taxon>
        <taxon>Liliopsida</taxon>
        <taxon>Poales</taxon>
        <taxon>Poaceae</taxon>
        <taxon>PACMAD clade</taxon>
        <taxon>Panicoideae</taxon>
        <taxon>Andropogonodae</taxon>
        <taxon>Andropogoneae</taxon>
        <taxon>Saccharinae</taxon>
        <taxon>Miscanthus</taxon>
    </lineage>
</organism>
<dbReference type="EMBL" id="CAJGYO010000004">
    <property type="protein sequence ID" value="CAD6224559.1"/>
    <property type="molecule type" value="Genomic_DNA"/>
</dbReference>